<name>A0A4Q0VF21_9LACO</name>
<dbReference type="Proteomes" id="UP000290602">
    <property type="component" value="Unassembled WGS sequence"/>
</dbReference>
<keyword evidence="2" id="KW-1185">Reference proteome</keyword>
<proteinExistence type="predicted"/>
<evidence type="ECO:0000313" key="1">
    <source>
        <dbReference type="EMBL" id="RXI75788.1"/>
    </source>
</evidence>
<dbReference type="RefSeq" id="WP_129033408.1">
    <property type="nucleotide sequence ID" value="NZ_QXIL01000045.1"/>
</dbReference>
<protein>
    <submittedName>
        <fullName evidence="1">Uncharacterized protein</fullName>
    </submittedName>
</protein>
<sequence length="129" mass="15144">MTHKLRWAIAAVILFVLFVLAAIYWGFLDPSKIGLEWTILWYFVAAGGAYYFYFKNVTYRAIIYYAHQLDYHYADLKAWVPNLRENQDVPNPDKPRWFSPFAKVPITATNIIGDKLLAEAKEKHIPLYR</sequence>
<gene>
    <name evidence="1" type="ORF">DXH47_11375</name>
</gene>
<organism evidence="1 2">
    <name type="scientific">Levilactobacillus suantsaii</name>
    <dbReference type="NCBI Taxonomy" id="2292255"/>
    <lineage>
        <taxon>Bacteria</taxon>
        <taxon>Bacillati</taxon>
        <taxon>Bacillota</taxon>
        <taxon>Bacilli</taxon>
        <taxon>Lactobacillales</taxon>
        <taxon>Lactobacillaceae</taxon>
        <taxon>Levilactobacillus</taxon>
    </lineage>
</organism>
<comment type="caution">
    <text evidence="1">The sequence shown here is derived from an EMBL/GenBank/DDBJ whole genome shotgun (WGS) entry which is preliminary data.</text>
</comment>
<dbReference type="EMBL" id="QXIL01000045">
    <property type="protein sequence ID" value="RXI75788.1"/>
    <property type="molecule type" value="Genomic_DNA"/>
</dbReference>
<accession>A0A4Q0VF21</accession>
<dbReference type="OrthoDB" id="2298615at2"/>
<evidence type="ECO:0000313" key="2">
    <source>
        <dbReference type="Proteomes" id="UP000290602"/>
    </source>
</evidence>
<dbReference type="AlphaFoldDB" id="A0A4Q0VF21"/>
<reference evidence="1 2" key="1">
    <citation type="submission" date="2018-08" db="EMBL/GenBank/DDBJ databases">
        <title>Lactobacillus suantsai sp. nov., isolated from traditional fermented suan-tsai in Taiwan.</title>
        <authorList>
            <person name="Huang C.-H."/>
        </authorList>
    </citation>
    <scope>NUCLEOTIDE SEQUENCE [LARGE SCALE GENOMIC DNA]</scope>
    <source>
        <strain evidence="1 2">BCRC 12945</strain>
    </source>
</reference>